<evidence type="ECO:0000313" key="3">
    <source>
        <dbReference type="Proteomes" id="UP000078544"/>
    </source>
</evidence>
<dbReference type="Pfam" id="PF11915">
    <property type="entry name" value="DUF3433"/>
    <property type="match status" value="1"/>
</dbReference>
<sequence length="185" mass="20639">MAIRLKRNRYLLHNSSLAPDDNNNTLAISKERGQDEETHLSENPHPLMLRPLGFVPFFVTLLGFAGFVPAFLFTRANVVVRKAPWLITAIVVGLKMGWNALEIAIRMMEPYYILYKRHAPPAVLTLDYTSMPFGYLPLRALLNSYVIVFLVGFGSIVAEFLIILVAGLAIVDGKDFLADFEGGLS</sequence>
<reference evidence="2 3" key="1">
    <citation type="journal article" date="2016" name="Genome Biol. Evol.">
        <title>Divergent and convergent evolution of fungal pathogenicity.</title>
        <authorList>
            <person name="Shang Y."/>
            <person name="Xiao G."/>
            <person name="Zheng P."/>
            <person name="Cen K."/>
            <person name="Zhan S."/>
            <person name="Wang C."/>
        </authorList>
    </citation>
    <scope>NUCLEOTIDE SEQUENCE [LARGE SCALE GENOMIC DNA]</scope>
    <source>
        <strain evidence="2 3">RCEF 2490</strain>
    </source>
</reference>
<dbReference type="PANTHER" id="PTHR37544">
    <property type="entry name" value="SPRAY-RELATED"/>
    <property type="match status" value="1"/>
</dbReference>
<keyword evidence="1" id="KW-0812">Transmembrane</keyword>
<dbReference type="STRING" id="1081109.A0A166VCH6"/>
<feature type="transmembrane region" description="Helical" evidence="1">
    <location>
        <begin position="145"/>
        <end position="171"/>
    </location>
</feature>
<feature type="transmembrane region" description="Helical" evidence="1">
    <location>
        <begin position="85"/>
        <end position="105"/>
    </location>
</feature>
<dbReference type="OrthoDB" id="3248909at2759"/>
<proteinExistence type="predicted"/>
<comment type="caution">
    <text evidence="2">The sequence shown here is derived from an EMBL/GenBank/DDBJ whole genome shotgun (WGS) entry which is preliminary data.</text>
</comment>
<dbReference type="AlphaFoldDB" id="A0A166VCH6"/>
<dbReference type="EMBL" id="AZGY01000001">
    <property type="protein sequence ID" value="OAA33510.1"/>
    <property type="molecule type" value="Genomic_DNA"/>
</dbReference>
<keyword evidence="3" id="KW-1185">Reference proteome</keyword>
<organism evidence="2 3">
    <name type="scientific">Moelleriella libera RCEF 2490</name>
    <dbReference type="NCBI Taxonomy" id="1081109"/>
    <lineage>
        <taxon>Eukaryota</taxon>
        <taxon>Fungi</taxon>
        <taxon>Dikarya</taxon>
        <taxon>Ascomycota</taxon>
        <taxon>Pezizomycotina</taxon>
        <taxon>Sordariomycetes</taxon>
        <taxon>Hypocreomycetidae</taxon>
        <taxon>Hypocreales</taxon>
        <taxon>Clavicipitaceae</taxon>
        <taxon>Moelleriella</taxon>
    </lineage>
</organism>
<gene>
    <name evidence="2" type="ORF">AAL_00975</name>
</gene>
<name>A0A166VCH6_9HYPO</name>
<dbReference type="InterPro" id="IPR021840">
    <property type="entry name" value="DUF3433"/>
</dbReference>
<protein>
    <submittedName>
        <fullName evidence="2">Uncharacterized protein</fullName>
    </submittedName>
</protein>
<keyword evidence="1" id="KW-1133">Transmembrane helix</keyword>
<accession>A0A166VCH6</accession>
<feature type="transmembrane region" description="Helical" evidence="1">
    <location>
        <begin position="52"/>
        <end position="73"/>
    </location>
</feature>
<keyword evidence="1" id="KW-0472">Membrane</keyword>
<evidence type="ECO:0000313" key="2">
    <source>
        <dbReference type="EMBL" id="OAA33510.1"/>
    </source>
</evidence>
<evidence type="ECO:0000256" key="1">
    <source>
        <dbReference type="SAM" id="Phobius"/>
    </source>
</evidence>
<dbReference type="Proteomes" id="UP000078544">
    <property type="component" value="Unassembled WGS sequence"/>
</dbReference>
<dbReference type="PANTHER" id="PTHR37544:SF3">
    <property type="entry name" value="SPRAY"/>
    <property type="match status" value="1"/>
</dbReference>